<accession>A0A8J3ZAH2</accession>
<keyword evidence="2" id="KW-1185">Reference proteome</keyword>
<reference evidence="1" key="1">
    <citation type="submission" date="2021-01" db="EMBL/GenBank/DDBJ databases">
        <title>Whole genome shotgun sequence of Virgisporangium aurantiacum NBRC 16421.</title>
        <authorList>
            <person name="Komaki H."/>
            <person name="Tamura T."/>
        </authorList>
    </citation>
    <scope>NUCLEOTIDE SEQUENCE</scope>
    <source>
        <strain evidence="1">NBRC 16421</strain>
    </source>
</reference>
<name>A0A8J3ZAH2_9ACTN</name>
<dbReference type="EMBL" id="BOPG01000033">
    <property type="protein sequence ID" value="GIJ57743.1"/>
    <property type="molecule type" value="Genomic_DNA"/>
</dbReference>
<organism evidence="1 2">
    <name type="scientific">Virgisporangium aurantiacum</name>
    <dbReference type="NCBI Taxonomy" id="175570"/>
    <lineage>
        <taxon>Bacteria</taxon>
        <taxon>Bacillati</taxon>
        <taxon>Actinomycetota</taxon>
        <taxon>Actinomycetes</taxon>
        <taxon>Micromonosporales</taxon>
        <taxon>Micromonosporaceae</taxon>
        <taxon>Virgisporangium</taxon>
    </lineage>
</organism>
<proteinExistence type="predicted"/>
<dbReference type="Proteomes" id="UP000612585">
    <property type="component" value="Unassembled WGS sequence"/>
</dbReference>
<evidence type="ECO:0000313" key="1">
    <source>
        <dbReference type="EMBL" id="GIJ57743.1"/>
    </source>
</evidence>
<protein>
    <submittedName>
        <fullName evidence="1">Uncharacterized protein</fullName>
    </submittedName>
</protein>
<gene>
    <name evidence="1" type="ORF">Vau01_052590</name>
</gene>
<dbReference type="AlphaFoldDB" id="A0A8J3ZAH2"/>
<dbReference type="RefSeq" id="WP_203997354.1">
    <property type="nucleotide sequence ID" value="NZ_BOPG01000033.1"/>
</dbReference>
<comment type="caution">
    <text evidence="1">The sequence shown here is derived from an EMBL/GenBank/DDBJ whole genome shotgun (WGS) entry which is preliminary data.</text>
</comment>
<sequence>MSMNHGGVRQRVISVLTAAFVVAALITVPAPPAAAGVYKYLQPTTWAYTDSRTPLKSYVNTTADAPVGAWLDDRGRRHRSRSYFSFDISSYRGTRLMSATFSVRETEVNDCSATRTWELWRTDRIRPTTSWLNPPRAREKVADIGGEGCGSYVGADLTEAVRAALARNETTLTVELRVPGRLEGNVRFGRRVEPDPAVYTEYNTPPGAPTGLKIDGKSCSDSGELFIANTTPYLNATLTDPDAASGGGSSVYGKFAIWPVDRPAERVETPESWAGYAPTTAWGYTPAGLLQNGVTYALAARSRDQDDVSPWSAECRFTVDTVRPSHAPTVTSTDYPDDGGSHGGPGIAGAFTFSANGDPDVVGYRYGFWSPSEFVAAETPGGSVTVDITPTSPWSQYLYVQSVDRAGNVSESAAYEFNVRQTAPSIEDTNRDAWLGDPRTLVFRPGMENTVSYTYQLDDDAEQTIPAGTDGTARITVTPAADGTTVHLFSTNAAGQRSQQTWIQLTPRTAPVVETTDFRNGPDSVPVGTPGTFTLKPHMYGVVEYVYQFDWYDGTPLQTVAAGPDGTATVQFTAADIGQHSLRVFTRTAAGVESDPTEIAFNASSIAPRITSAEYPEWNTRGGPGIEGTFTLTPTAADVVEYEYQFSRQPVRTVAAGAPTTIRWTPLDYNTDTYDGSVMLQVRSRSANGLVSDWYYYRFWINALAPTATHDKEWPETAHVGEPVTFTFTAQLPGSTEFLYTIGDGPEEVVAVGPNGITTVQWTPTGSNFYHVNVYSRTAAGAKSGRGHTSISVQE</sequence>
<evidence type="ECO:0000313" key="2">
    <source>
        <dbReference type="Proteomes" id="UP000612585"/>
    </source>
</evidence>